<evidence type="ECO:0000256" key="3">
    <source>
        <dbReference type="ARBA" id="ARBA00022692"/>
    </source>
</evidence>
<keyword evidence="4 6" id="KW-1133">Transmembrane helix</keyword>
<keyword evidence="3 6" id="KW-0812">Transmembrane</keyword>
<keyword evidence="2" id="KW-0813">Transport</keyword>
<feature type="transmembrane region" description="Helical" evidence="6">
    <location>
        <begin position="262"/>
        <end position="285"/>
    </location>
</feature>
<feature type="transmembrane region" description="Helical" evidence="6">
    <location>
        <begin position="95"/>
        <end position="113"/>
    </location>
</feature>
<feature type="transmembrane region" description="Helical" evidence="6">
    <location>
        <begin position="321"/>
        <end position="339"/>
    </location>
</feature>
<feature type="transmembrane region" description="Helical" evidence="6">
    <location>
        <begin position="291"/>
        <end position="309"/>
    </location>
</feature>
<feature type="transmembrane region" description="Helical" evidence="6">
    <location>
        <begin position="232"/>
        <end position="250"/>
    </location>
</feature>
<protein>
    <submittedName>
        <fullName evidence="8">Major Facilitator Superfamily protein</fullName>
    </submittedName>
</protein>
<feature type="transmembrane region" description="Helical" evidence="6">
    <location>
        <begin position="161"/>
        <end position="179"/>
    </location>
</feature>
<dbReference type="GO" id="GO:0005886">
    <property type="term" value="C:plasma membrane"/>
    <property type="evidence" value="ECO:0007669"/>
    <property type="project" value="UniProtKB-SubCell"/>
</dbReference>
<sequence length="379" mass="40556">MGVNNKKWVIYLMSLLIGVTMGILNPMVSTHITFNNVSEIWVGILASGYFFFIALASVIVGRFLINKDLKKLIIFGLALSAVCTALFPFVSGVLLWFILYSLTGVGIGFYMIGSQTILHKFADEKSLGVVSGIYTMNFAIGTLVGVVIGSILYGIHESVPFLMTSVALVLASLLLATQVKGSLVMPGFQGKNVLGKIKLALVGVCAYAIVEAVLVSLYPSYLIRYDYSTAEMGLAVGMFIIGTIIGTLPFSHLADKMGREKALIISGFVAIVGLIGVMTIEVFYLKLLVSFIAGFGIGPIYPISMALTTQNLKLDELQSGTAMFIFFYGIGSTIGPVLSSMTMVTINGSHVFTLSLALFIILVVSAFARAAKSNVPLAK</sequence>
<feature type="transmembrane region" description="Helical" evidence="6">
    <location>
        <begin position="199"/>
        <end position="220"/>
    </location>
</feature>
<feature type="transmembrane region" description="Helical" evidence="6">
    <location>
        <begin position="9"/>
        <end position="28"/>
    </location>
</feature>
<accession>A0A1C3ZZM6</accession>
<dbReference type="EMBL" id="FMBI01000020">
    <property type="protein sequence ID" value="SCB87736.1"/>
    <property type="molecule type" value="Genomic_DNA"/>
</dbReference>
<dbReference type="InterPro" id="IPR036259">
    <property type="entry name" value="MFS_trans_sf"/>
</dbReference>
<feature type="transmembrane region" description="Helical" evidence="6">
    <location>
        <begin position="134"/>
        <end position="155"/>
    </location>
</feature>
<dbReference type="Gene3D" id="1.20.1250.20">
    <property type="entry name" value="MFS general substrate transporter like domains"/>
    <property type="match status" value="2"/>
</dbReference>
<evidence type="ECO:0000256" key="5">
    <source>
        <dbReference type="ARBA" id="ARBA00023136"/>
    </source>
</evidence>
<dbReference type="PROSITE" id="PS50850">
    <property type="entry name" value="MFS"/>
    <property type="match status" value="1"/>
</dbReference>
<evidence type="ECO:0000313" key="8">
    <source>
        <dbReference type="EMBL" id="SCB87736.1"/>
    </source>
</evidence>
<evidence type="ECO:0000313" key="9">
    <source>
        <dbReference type="Proteomes" id="UP000195991"/>
    </source>
</evidence>
<keyword evidence="5 6" id="KW-0472">Membrane</keyword>
<feature type="transmembrane region" description="Helical" evidence="6">
    <location>
        <begin position="40"/>
        <end position="65"/>
    </location>
</feature>
<dbReference type="InterPro" id="IPR011701">
    <property type="entry name" value="MFS"/>
</dbReference>
<comment type="subcellular location">
    <subcellularLocation>
        <location evidence="1">Cell membrane</location>
        <topology evidence="1">Multi-pass membrane protein</topology>
    </subcellularLocation>
</comment>
<dbReference type="Proteomes" id="UP000195991">
    <property type="component" value="Unassembled WGS sequence"/>
</dbReference>
<evidence type="ECO:0000256" key="2">
    <source>
        <dbReference type="ARBA" id="ARBA00022448"/>
    </source>
</evidence>
<proteinExistence type="predicted"/>
<feature type="transmembrane region" description="Helical" evidence="6">
    <location>
        <begin position="72"/>
        <end position="89"/>
    </location>
</feature>
<dbReference type="PANTHER" id="PTHR23521">
    <property type="entry name" value="TRANSPORTER MFS SUPERFAMILY"/>
    <property type="match status" value="1"/>
</dbReference>
<name>A0A1C3ZZM6_BACTU</name>
<evidence type="ECO:0000256" key="1">
    <source>
        <dbReference type="ARBA" id="ARBA00004651"/>
    </source>
</evidence>
<evidence type="ECO:0000256" key="4">
    <source>
        <dbReference type="ARBA" id="ARBA00022989"/>
    </source>
</evidence>
<dbReference type="GO" id="GO:0022857">
    <property type="term" value="F:transmembrane transporter activity"/>
    <property type="evidence" value="ECO:0007669"/>
    <property type="project" value="InterPro"/>
</dbReference>
<dbReference type="PANTHER" id="PTHR23521:SF2">
    <property type="entry name" value="TRANSPORTER MFS SUPERFAMILY"/>
    <property type="match status" value="1"/>
</dbReference>
<reference evidence="8 9" key="1">
    <citation type="submission" date="2016-08" db="EMBL/GenBank/DDBJ databases">
        <authorList>
            <person name="Seilhamer J.J."/>
        </authorList>
    </citation>
    <scope>NUCLEOTIDE SEQUENCE [LARGE SCALE GENOMIC DNA]</scope>
    <source>
        <strain evidence="8 9">IEBC_T61001</strain>
    </source>
</reference>
<organism evidence="8 9">
    <name type="scientific">Bacillus thuringiensis</name>
    <dbReference type="NCBI Taxonomy" id="1428"/>
    <lineage>
        <taxon>Bacteria</taxon>
        <taxon>Bacillati</taxon>
        <taxon>Bacillota</taxon>
        <taxon>Bacilli</taxon>
        <taxon>Bacillales</taxon>
        <taxon>Bacillaceae</taxon>
        <taxon>Bacillus</taxon>
        <taxon>Bacillus cereus group</taxon>
    </lineage>
</organism>
<evidence type="ECO:0000256" key="6">
    <source>
        <dbReference type="SAM" id="Phobius"/>
    </source>
</evidence>
<dbReference type="Pfam" id="PF07690">
    <property type="entry name" value="MFS_1"/>
    <property type="match status" value="2"/>
</dbReference>
<dbReference type="SUPFAM" id="SSF103473">
    <property type="entry name" value="MFS general substrate transporter"/>
    <property type="match status" value="1"/>
</dbReference>
<dbReference type="InterPro" id="IPR020846">
    <property type="entry name" value="MFS_dom"/>
</dbReference>
<gene>
    <name evidence="8" type="ORF">BTT61001_00498</name>
</gene>
<feature type="domain" description="Major facilitator superfamily (MFS) profile" evidence="7">
    <location>
        <begin position="6"/>
        <end position="374"/>
    </location>
</feature>
<dbReference type="AlphaFoldDB" id="A0A1C3ZZM6"/>
<feature type="transmembrane region" description="Helical" evidence="6">
    <location>
        <begin position="351"/>
        <end position="371"/>
    </location>
</feature>
<evidence type="ECO:0000259" key="7">
    <source>
        <dbReference type="PROSITE" id="PS50850"/>
    </source>
</evidence>